<name>A0ABV5IUZ6_9ACTN</name>
<comment type="caution">
    <text evidence="2">The sequence shown here is derived from an EMBL/GenBank/DDBJ whole genome shotgun (WGS) entry which is preliminary data.</text>
</comment>
<evidence type="ECO:0008006" key="4">
    <source>
        <dbReference type="Google" id="ProtNLM"/>
    </source>
</evidence>
<feature type="compositionally biased region" description="Low complexity" evidence="1">
    <location>
        <begin position="111"/>
        <end position="126"/>
    </location>
</feature>
<feature type="compositionally biased region" description="Basic and acidic residues" evidence="1">
    <location>
        <begin position="127"/>
        <end position="138"/>
    </location>
</feature>
<evidence type="ECO:0000313" key="2">
    <source>
        <dbReference type="EMBL" id="MFB9208381.1"/>
    </source>
</evidence>
<evidence type="ECO:0000313" key="3">
    <source>
        <dbReference type="Proteomes" id="UP001589647"/>
    </source>
</evidence>
<sequence length="144" mass="15556">MTPTVRDLSRVRGRVVERAGAWALALLGEDEVLARHTAIRLVITLYPGDEGFDPPPGWWQTPLGQVMVRRVGHPAAESVSYAVAGAMLGITRQGVHDLVTRGKLDRHEIGGVTTASVRRRTTSSAGRDTRPRVSREEAIGGPGE</sequence>
<gene>
    <name evidence="2" type="ORF">ACFFV7_44880</name>
</gene>
<dbReference type="EMBL" id="JBHMEI010000078">
    <property type="protein sequence ID" value="MFB9208381.1"/>
    <property type="molecule type" value="Genomic_DNA"/>
</dbReference>
<proteinExistence type="predicted"/>
<feature type="region of interest" description="Disordered" evidence="1">
    <location>
        <begin position="111"/>
        <end position="144"/>
    </location>
</feature>
<keyword evidence="3" id="KW-1185">Reference proteome</keyword>
<protein>
    <recommendedName>
        <fullName evidence="4">DNA-binding protein</fullName>
    </recommendedName>
</protein>
<organism evidence="2 3">
    <name type="scientific">Nonomuraea spiralis</name>
    <dbReference type="NCBI Taxonomy" id="46182"/>
    <lineage>
        <taxon>Bacteria</taxon>
        <taxon>Bacillati</taxon>
        <taxon>Actinomycetota</taxon>
        <taxon>Actinomycetes</taxon>
        <taxon>Streptosporangiales</taxon>
        <taxon>Streptosporangiaceae</taxon>
        <taxon>Nonomuraea</taxon>
    </lineage>
</organism>
<evidence type="ECO:0000256" key="1">
    <source>
        <dbReference type="SAM" id="MobiDB-lite"/>
    </source>
</evidence>
<accession>A0ABV5IUZ6</accession>
<dbReference type="Proteomes" id="UP001589647">
    <property type="component" value="Unassembled WGS sequence"/>
</dbReference>
<reference evidence="2 3" key="1">
    <citation type="submission" date="2024-09" db="EMBL/GenBank/DDBJ databases">
        <authorList>
            <person name="Sun Q."/>
            <person name="Mori K."/>
        </authorList>
    </citation>
    <scope>NUCLEOTIDE SEQUENCE [LARGE SCALE GENOMIC DNA]</scope>
    <source>
        <strain evidence="2 3">CCM 3426</strain>
    </source>
</reference>
<dbReference type="RefSeq" id="WP_229823950.1">
    <property type="nucleotide sequence ID" value="NZ_BMRC01000005.1"/>
</dbReference>